<evidence type="ECO:0000256" key="20">
    <source>
        <dbReference type="ARBA" id="ARBA00033328"/>
    </source>
</evidence>
<comment type="subcellular location">
    <subcellularLocation>
        <location evidence="1">Endoplasmic reticulum</location>
    </subcellularLocation>
    <subcellularLocation>
        <location evidence="3">Golgi apparatus</location>
    </subcellularLocation>
    <subcellularLocation>
        <location evidence="2">Lysosome</location>
    </subcellularLocation>
    <subcellularLocation>
        <location evidence="4">Secreted</location>
    </subcellularLocation>
</comment>
<dbReference type="EMBL" id="CP011454">
    <property type="protein sequence ID" value="AMW04648.1"/>
    <property type="molecule type" value="Genomic_DNA"/>
</dbReference>
<evidence type="ECO:0000313" key="24">
    <source>
        <dbReference type="EMBL" id="AMW04648.1"/>
    </source>
</evidence>
<evidence type="ECO:0000256" key="11">
    <source>
        <dbReference type="ARBA" id="ARBA00022801"/>
    </source>
</evidence>
<evidence type="ECO:0000256" key="12">
    <source>
        <dbReference type="ARBA" id="ARBA00022824"/>
    </source>
</evidence>
<dbReference type="InterPro" id="IPR007484">
    <property type="entry name" value="Peptidase_M28"/>
</dbReference>
<evidence type="ECO:0000256" key="14">
    <source>
        <dbReference type="ARBA" id="ARBA00023034"/>
    </source>
</evidence>
<keyword evidence="7" id="KW-0121">Carboxypeptidase</keyword>
<comment type="subunit">
    <text evidence="19">Homodimer. The monomeric form is inactive while the homodimer is active.</text>
</comment>
<dbReference type="Proteomes" id="UP000076404">
    <property type="component" value="Chromosome"/>
</dbReference>
<evidence type="ECO:0000256" key="7">
    <source>
        <dbReference type="ARBA" id="ARBA00022645"/>
    </source>
</evidence>
<feature type="chain" id="PRO_5007506759" description="Carboxypeptidase Q" evidence="22">
    <location>
        <begin position="25"/>
        <end position="536"/>
    </location>
</feature>
<dbReference type="eggNOG" id="COG2234">
    <property type="taxonomic scope" value="Bacteria"/>
</dbReference>
<dbReference type="InterPro" id="IPR039866">
    <property type="entry name" value="CPQ"/>
</dbReference>
<proteinExistence type="predicted"/>
<dbReference type="Gene3D" id="3.40.630.10">
    <property type="entry name" value="Zn peptidases"/>
    <property type="match status" value="1"/>
</dbReference>
<keyword evidence="8" id="KW-0645">Protease</keyword>
<dbReference type="GO" id="GO:0070573">
    <property type="term" value="F:metallodipeptidase activity"/>
    <property type="evidence" value="ECO:0007669"/>
    <property type="project" value="InterPro"/>
</dbReference>
<evidence type="ECO:0000256" key="19">
    <source>
        <dbReference type="ARBA" id="ARBA00025833"/>
    </source>
</evidence>
<evidence type="ECO:0000256" key="21">
    <source>
        <dbReference type="SAM" id="MobiDB-lite"/>
    </source>
</evidence>
<dbReference type="GO" id="GO:0004180">
    <property type="term" value="F:carboxypeptidase activity"/>
    <property type="evidence" value="ECO:0007669"/>
    <property type="project" value="UniProtKB-KW"/>
</dbReference>
<dbReference type="KEGG" id="gph:GEMMAAP_06910"/>
<evidence type="ECO:0000256" key="15">
    <source>
        <dbReference type="ARBA" id="ARBA00023049"/>
    </source>
</evidence>
<keyword evidence="25" id="KW-1185">Reference proteome</keyword>
<evidence type="ECO:0000256" key="22">
    <source>
        <dbReference type="SAM" id="SignalP"/>
    </source>
</evidence>
<keyword evidence="10 22" id="KW-0732">Signal</keyword>
<dbReference type="PANTHER" id="PTHR12053">
    <property type="entry name" value="PROTEASE FAMILY M28 PLASMA GLUTAMATE CARBOXYPEPTIDASE-RELATED"/>
    <property type="match status" value="1"/>
</dbReference>
<evidence type="ECO:0000256" key="3">
    <source>
        <dbReference type="ARBA" id="ARBA00004555"/>
    </source>
</evidence>
<keyword evidence="17" id="KW-0325">Glycoprotein</keyword>
<evidence type="ECO:0000313" key="25">
    <source>
        <dbReference type="Proteomes" id="UP000076404"/>
    </source>
</evidence>
<dbReference type="GO" id="GO:0005764">
    <property type="term" value="C:lysosome"/>
    <property type="evidence" value="ECO:0007669"/>
    <property type="project" value="UniProtKB-SubCell"/>
</dbReference>
<evidence type="ECO:0000256" key="4">
    <source>
        <dbReference type="ARBA" id="ARBA00004613"/>
    </source>
</evidence>
<gene>
    <name evidence="24" type="ORF">GEMMAAP_06910</name>
</gene>
<evidence type="ECO:0000256" key="13">
    <source>
        <dbReference type="ARBA" id="ARBA00022833"/>
    </source>
</evidence>
<evidence type="ECO:0000259" key="23">
    <source>
        <dbReference type="Pfam" id="PF04389"/>
    </source>
</evidence>
<evidence type="ECO:0000256" key="18">
    <source>
        <dbReference type="ARBA" id="ARBA00023228"/>
    </source>
</evidence>
<feature type="region of interest" description="Disordered" evidence="21">
    <location>
        <begin position="510"/>
        <end position="536"/>
    </location>
</feature>
<keyword evidence="11" id="KW-0378">Hydrolase</keyword>
<dbReference type="OrthoDB" id="9769665at2"/>
<dbReference type="STRING" id="1379270.GEMMAAP_06910"/>
<dbReference type="Pfam" id="PF04389">
    <property type="entry name" value="Peptidase_M28"/>
    <property type="match status" value="1"/>
</dbReference>
<sequence>MFPPQIARRLLTAATVLLPATLTAQTTATFPTPDATLERIWRLGMDSSQVQRLGQVLLDSLGPRLTGTARQKAANDWLVSLYKQWGVEGRNEQTGTWRGWRRGHSHIDLLTPRVRTLEGTMLAWSPGTKRKDLTASTMILPRFADSTEFVRWLPQAKGKLVLVSAPQPTCRPTDSWNANATPASKARMDSLRADVTREWGGANVRGTGYSNALGTGSLGVRLEQGGVAGVITSRPKNAWGTIDVFETYNTTAPAVALSCEDYGLVFRLTENKQAPTLRLNLDAELLGEQPIFNTIGMIKGSEKPNEYVLLSAHFDSFDGGSGATDNGTGSLTMLEAFRLLTQVYPKPKRTIIVGHWTAEEHGLVGSRAYTEDHPEVVQGLHALFNQDAGTGRILNIGAGGLPNGGEHLKTWMGRLPTEFSSVVTARIPGSPAGGGSDDASFACYGAPAFGMGGTGWEYGNYTWHTNRDTFDKVVWDDLKHNATLVAMLAYLASEDATTITRERATAEQIAPGRSGPGAFAWPSCQKAPRSTNPRLR</sequence>
<reference evidence="24 25" key="1">
    <citation type="journal article" date="2014" name="Proc. Natl. Acad. Sci. U.S.A.">
        <title>Functional type 2 photosynthetic reaction centers found in the rare bacterial phylum Gemmatimonadetes.</title>
        <authorList>
            <person name="Zeng Y."/>
            <person name="Feng F."/>
            <person name="Medova H."/>
            <person name="Dean J."/>
            <person name="Koblizek M."/>
        </authorList>
    </citation>
    <scope>NUCLEOTIDE SEQUENCE [LARGE SCALE GENOMIC DNA]</scope>
    <source>
        <strain evidence="24 25">AP64</strain>
    </source>
</reference>
<reference evidence="24 25" key="2">
    <citation type="journal article" date="2016" name="Environ. Microbiol. Rep.">
        <title>Metagenomic evidence for the presence of phototrophic Gemmatimonadetes bacteria in diverse environments.</title>
        <authorList>
            <person name="Zeng Y."/>
            <person name="Baumbach J."/>
            <person name="Barbosa E.G."/>
            <person name="Azevedo V."/>
            <person name="Zhang C."/>
            <person name="Koblizek M."/>
        </authorList>
    </citation>
    <scope>NUCLEOTIDE SEQUENCE [LARGE SCALE GENOMIC DNA]</scope>
    <source>
        <strain evidence="24 25">AP64</strain>
    </source>
</reference>
<dbReference type="GO" id="GO:0005576">
    <property type="term" value="C:extracellular region"/>
    <property type="evidence" value="ECO:0007669"/>
    <property type="project" value="UniProtKB-SubCell"/>
</dbReference>
<evidence type="ECO:0000256" key="10">
    <source>
        <dbReference type="ARBA" id="ARBA00022729"/>
    </source>
</evidence>
<keyword evidence="18" id="KW-0458">Lysosome</keyword>
<dbReference type="RefSeq" id="WP_053334359.1">
    <property type="nucleotide sequence ID" value="NZ_CP011454.1"/>
</dbReference>
<evidence type="ECO:0000256" key="2">
    <source>
        <dbReference type="ARBA" id="ARBA00004371"/>
    </source>
</evidence>
<accession>A0A143BHZ2</accession>
<keyword evidence="13" id="KW-0862">Zinc</keyword>
<evidence type="ECO:0000256" key="17">
    <source>
        <dbReference type="ARBA" id="ARBA00023180"/>
    </source>
</evidence>
<protein>
    <recommendedName>
        <fullName evidence="5">Carboxypeptidase Q</fullName>
    </recommendedName>
    <alternativeName>
        <fullName evidence="20">Plasma glutamate carboxypeptidase</fullName>
    </alternativeName>
</protein>
<keyword evidence="12" id="KW-0256">Endoplasmic reticulum</keyword>
<dbReference type="GO" id="GO:0046872">
    <property type="term" value="F:metal ion binding"/>
    <property type="evidence" value="ECO:0007669"/>
    <property type="project" value="UniProtKB-KW"/>
</dbReference>
<feature type="signal peptide" evidence="22">
    <location>
        <begin position="1"/>
        <end position="24"/>
    </location>
</feature>
<dbReference type="Gene3D" id="3.50.30.30">
    <property type="match status" value="1"/>
</dbReference>
<keyword evidence="6" id="KW-0964">Secreted</keyword>
<evidence type="ECO:0000256" key="9">
    <source>
        <dbReference type="ARBA" id="ARBA00022723"/>
    </source>
</evidence>
<evidence type="ECO:0000256" key="5">
    <source>
        <dbReference type="ARBA" id="ARBA00014116"/>
    </source>
</evidence>
<dbReference type="PANTHER" id="PTHR12053:SF3">
    <property type="entry name" value="CARBOXYPEPTIDASE Q"/>
    <property type="match status" value="1"/>
</dbReference>
<keyword evidence="9" id="KW-0479">Metal-binding</keyword>
<name>A0A143BHZ2_9BACT</name>
<organism evidence="24 25">
    <name type="scientific">Gemmatimonas phototrophica</name>
    <dbReference type="NCBI Taxonomy" id="1379270"/>
    <lineage>
        <taxon>Bacteria</taxon>
        <taxon>Pseudomonadati</taxon>
        <taxon>Gemmatimonadota</taxon>
        <taxon>Gemmatimonadia</taxon>
        <taxon>Gemmatimonadales</taxon>
        <taxon>Gemmatimonadaceae</taxon>
        <taxon>Gemmatimonas</taxon>
    </lineage>
</organism>
<evidence type="ECO:0000256" key="8">
    <source>
        <dbReference type="ARBA" id="ARBA00022670"/>
    </source>
</evidence>
<dbReference type="GO" id="GO:0006508">
    <property type="term" value="P:proteolysis"/>
    <property type="evidence" value="ECO:0007669"/>
    <property type="project" value="UniProtKB-KW"/>
</dbReference>
<feature type="domain" description="Peptidase M28" evidence="23">
    <location>
        <begin position="293"/>
        <end position="488"/>
    </location>
</feature>
<evidence type="ECO:0000256" key="1">
    <source>
        <dbReference type="ARBA" id="ARBA00004240"/>
    </source>
</evidence>
<evidence type="ECO:0000256" key="6">
    <source>
        <dbReference type="ARBA" id="ARBA00022525"/>
    </source>
</evidence>
<dbReference type="SUPFAM" id="SSF53187">
    <property type="entry name" value="Zn-dependent exopeptidases"/>
    <property type="match status" value="1"/>
</dbReference>
<keyword evidence="15" id="KW-0482">Metalloprotease</keyword>
<keyword evidence="16" id="KW-0865">Zymogen</keyword>
<evidence type="ECO:0000256" key="16">
    <source>
        <dbReference type="ARBA" id="ARBA00023145"/>
    </source>
</evidence>
<keyword evidence="14" id="KW-0333">Golgi apparatus</keyword>
<dbReference type="AlphaFoldDB" id="A0A143BHZ2"/>